<dbReference type="InterPro" id="IPR002909">
    <property type="entry name" value="IPT_dom"/>
</dbReference>
<dbReference type="InterPro" id="IPR014756">
    <property type="entry name" value="Ig_E-set"/>
</dbReference>
<dbReference type="AlphaFoldDB" id="A0A1H3RN02"/>
<evidence type="ECO:0000256" key="6">
    <source>
        <dbReference type="SAM" id="Phobius"/>
    </source>
</evidence>
<dbReference type="Pfam" id="PF01833">
    <property type="entry name" value="TIG"/>
    <property type="match status" value="1"/>
</dbReference>
<feature type="signal peptide" evidence="7">
    <location>
        <begin position="1"/>
        <end position="32"/>
    </location>
</feature>
<keyword evidence="3 7" id="KW-0732">Signal</keyword>
<dbReference type="STRING" id="381665.SAMN05216554_2935"/>
<feature type="domain" description="Gram-positive cocci surface proteins LPxTG" evidence="8">
    <location>
        <begin position="356"/>
        <end position="391"/>
    </location>
</feature>
<organism evidence="9 10">
    <name type="scientific">Herbiconiux ginsengi</name>
    <dbReference type="NCBI Taxonomy" id="381665"/>
    <lineage>
        <taxon>Bacteria</taxon>
        <taxon>Bacillati</taxon>
        <taxon>Actinomycetota</taxon>
        <taxon>Actinomycetes</taxon>
        <taxon>Micrococcales</taxon>
        <taxon>Microbacteriaceae</taxon>
        <taxon>Herbiconiux</taxon>
    </lineage>
</organism>
<evidence type="ECO:0000256" key="4">
    <source>
        <dbReference type="ARBA" id="ARBA00023088"/>
    </source>
</evidence>
<dbReference type="EMBL" id="FNPZ01000003">
    <property type="protein sequence ID" value="SDZ27003.1"/>
    <property type="molecule type" value="Genomic_DNA"/>
</dbReference>
<reference evidence="9 10" key="1">
    <citation type="submission" date="2016-10" db="EMBL/GenBank/DDBJ databases">
        <authorList>
            <person name="de Groot N.N."/>
        </authorList>
    </citation>
    <scope>NUCLEOTIDE SEQUENCE [LARGE SCALE GENOMIC DNA]</scope>
    <source>
        <strain evidence="9 10">CGMCC 4.3491</strain>
    </source>
</reference>
<sequence>MRARTGTRSAASIAAFALLGGGALLVAAPAHAAEPGDAASIGGVASAQIALGPFQLVTDDIIGELAQKEPGSNSATFVDQTLLTSGQNPDFAEIVIGTVDTAVNSDESGSDASAIIGDSTFSLFGVTMVSVEIASAAVSCPVDGAPELFAETDDLTVLGSPVTLSDGAPTATRSVQLPSDVPTPDPTDGDATVDLSTLAATVVIGQVKEVDGQAISVALSAAVLIDGTYGSQVFDRQNIASLTLAETGCREPAAALSIAGVSPASGSTVGGETATITGSGFVEGTTVSFGSNAATGVVIDPSGDSLTAIVPAGTAGVASITVTNPDGATATLASAYDYAAPAISMPAAVEPGSPTLADTGSDVTPLVTGAAGALLLGALLATLARARRRRA</sequence>
<dbReference type="InterPro" id="IPR013783">
    <property type="entry name" value="Ig-like_fold"/>
</dbReference>
<keyword evidence="6" id="KW-0472">Membrane</keyword>
<evidence type="ECO:0000256" key="3">
    <source>
        <dbReference type="ARBA" id="ARBA00022729"/>
    </source>
</evidence>
<accession>A0A1H3RN02</accession>
<dbReference type="OrthoDB" id="5479351at2"/>
<dbReference type="Gene3D" id="2.60.40.10">
    <property type="entry name" value="Immunoglobulins"/>
    <property type="match status" value="1"/>
</dbReference>
<keyword evidence="6" id="KW-0812">Transmembrane</keyword>
<evidence type="ECO:0000256" key="7">
    <source>
        <dbReference type="SAM" id="SignalP"/>
    </source>
</evidence>
<evidence type="ECO:0000256" key="1">
    <source>
        <dbReference type="ARBA" id="ARBA00022512"/>
    </source>
</evidence>
<proteinExistence type="predicted"/>
<keyword evidence="6" id="KW-1133">Transmembrane helix</keyword>
<dbReference type="SUPFAM" id="SSF81296">
    <property type="entry name" value="E set domains"/>
    <property type="match status" value="1"/>
</dbReference>
<gene>
    <name evidence="9" type="ORF">SAMN05216554_2935</name>
</gene>
<feature type="transmembrane region" description="Helical" evidence="6">
    <location>
        <begin position="363"/>
        <end position="384"/>
    </location>
</feature>
<protein>
    <submittedName>
        <fullName evidence="9">IPT/TIG domain-containing protein</fullName>
    </submittedName>
</protein>
<dbReference type="PROSITE" id="PS50847">
    <property type="entry name" value="GRAM_POS_ANCHORING"/>
    <property type="match status" value="1"/>
</dbReference>
<keyword evidence="1" id="KW-0134">Cell wall</keyword>
<dbReference type="Proteomes" id="UP000198891">
    <property type="component" value="Unassembled WGS sequence"/>
</dbReference>
<keyword evidence="10" id="KW-1185">Reference proteome</keyword>
<evidence type="ECO:0000313" key="9">
    <source>
        <dbReference type="EMBL" id="SDZ27003.1"/>
    </source>
</evidence>
<dbReference type="GO" id="GO:0005975">
    <property type="term" value="P:carbohydrate metabolic process"/>
    <property type="evidence" value="ECO:0007669"/>
    <property type="project" value="UniProtKB-ARBA"/>
</dbReference>
<dbReference type="RefSeq" id="WP_092555080.1">
    <property type="nucleotide sequence ID" value="NZ_FNPZ01000003.1"/>
</dbReference>
<feature type="region of interest" description="Disordered" evidence="5">
    <location>
        <begin position="167"/>
        <end position="188"/>
    </location>
</feature>
<evidence type="ECO:0000259" key="8">
    <source>
        <dbReference type="PROSITE" id="PS50847"/>
    </source>
</evidence>
<keyword evidence="4" id="KW-0572">Peptidoglycan-anchor</keyword>
<feature type="chain" id="PRO_5011484914" evidence="7">
    <location>
        <begin position="33"/>
        <end position="391"/>
    </location>
</feature>
<name>A0A1H3RN02_9MICO</name>
<dbReference type="InterPro" id="IPR019931">
    <property type="entry name" value="LPXTG_anchor"/>
</dbReference>
<evidence type="ECO:0000313" key="10">
    <source>
        <dbReference type="Proteomes" id="UP000198891"/>
    </source>
</evidence>
<dbReference type="CDD" id="cd00102">
    <property type="entry name" value="IPT"/>
    <property type="match status" value="1"/>
</dbReference>
<evidence type="ECO:0000256" key="5">
    <source>
        <dbReference type="SAM" id="MobiDB-lite"/>
    </source>
</evidence>
<keyword evidence="2" id="KW-0964">Secreted</keyword>
<evidence type="ECO:0000256" key="2">
    <source>
        <dbReference type="ARBA" id="ARBA00022525"/>
    </source>
</evidence>